<dbReference type="Gene3D" id="3.90.79.10">
    <property type="entry name" value="Nucleoside Triphosphate Pyrophosphohydrolase"/>
    <property type="match status" value="1"/>
</dbReference>
<proteinExistence type="inferred from homology"/>
<comment type="cofactor">
    <cofactor evidence="1 6">
        <name>Mg(2+)</name>
        <dbReference type="ChEBI" id="CHEBI:18420"/>
    </cofactor>
</comment>
<dbReference type="GO" id="GO:0004787">
    <property type="term" value="F:thiamine diphosphate phosphatase activity"/>
    <property type="evidence" value="ECO:0007669"/>
    <property type="project" value="InterPro"/>
</dbReference>
<dbReference type="PANTHER" id="PTHR43736:SF1">
    <property type="entry name" value="DIHYDRONEOPTERIN TRIPHOSPHATE DIPHOSPHATASE"/>
    <property type="match status" value="1"/>
</dbReference>
<protein>
    <recommendedName>
        <fullName evidence="4 6">Phosphatase NudJ</fullName>
        <ecNumber evidence="6">3.6.1.-</ecNumber>
    </recommendedName>
</protein>
<dbReference type="EC" id="3.6.1.-" evidence="6"/>
<dbReference type="Pfam" id="PF00293">
    <property type="entry name" value="NUDIX"/>
    <property type="match status" value="1"/>
</dbReference>
<reference evidence="8 9" key="1">
    <citation type="submission" date="2019-05" db="EMBL/GenBank/DDBJ databases">
        <title>Genome sequences of Thalassotalea litorea 1K03283.</title>
        <authorList>
            <person name="Zhang D."/>
        </authorList>
    </citation>
    <scope>NUCLEOTIDE SEQUENCE [LARGE SCALE GENOMIC DNA]</scope>
    <source>
        <strain evidence="8 9">MCCC 1K03283</strain>
    </source>
</reference>
<comment type="subunit">
    <text evidence="3 6">Monomer.</text>
</comment>
<name>A0A5R9ISZ2_9GAMM</name>
<evidence type="ECO:0000256" key="3">
    <source>
        <dbReference type="ARBA" id="ARBA00011245"/>
    </source>
</evidence>
<evidence type="ECO:0000256" key="4">
    <source>
        <dbReference type="ARBA" id="ARBA00015552"/>
    </source>
</evidence>
<comment type="similarity">
    <text evidence="2 6">Belongs to the Nudix hydrolase family. NudJ subfamily.</text>
</comment>
<comment type="caution">
    <text evidence="8">The sequence shown here is derived from an EMBL/GenBank/DDBJ whole genome shotgun (WGS) entry which is preliminary data.</text>
</comment>
<evidence type="ECO:0000313" key="8">
    <source>
        <dbReference type="EMBL" id="TLU66431.1"/>
    </source>
</evidence>
<sequence>MVEEWQDGQWAYNQPAGHLEANESILDGLKREVVEETGLHVCPDALCGIYYFHLPRSDLFYLRFCFVVELDAWLQTQPQDAEINRAIWMSFEEIRAKSEQLRSPMVLNGINDYLAGNTYPLSLLKNYV</sequence>
<dbReference type="CDD" id="cd03675">
    <property type="entry name" value="NUDIX_Hydrolase"/>
    <property type="match status" value="1"/>
</dbReference>
<dbReference type="OrthoDB" id="8594221at2"/>
<dbReference type="PROSITE" id="PS00893">
    <property type="entry name" value="NUDIX_BOX"/>
    <property type="match status" value="1"/>
</dbReference>
<evidence type="ECO:0000256" key="5">
    <source>
        <dbReference type="ARBA" id="ARBA00022801"/>
    </source>
</evidence>
<evidence type="ECO:0000256" key="2">
    <source>
        <dbReference type="ARBA" id="ARBA00007608"/>
    </source>
</evidence>
<dbReference type="GO" id="GO:0017110">
    <property type="term" value="F:nucleoside diphosphate phosphatase activity"/>
    <property type="evidence" value="ECO:0007669"/>
    <property type="project" value="InterPro"/>
</dbReference>
<dbReference type="EMBL" id="VCBC01000005">
    <property type="protein sequence ID" value="TLU66431.1"/>
    <property type="molecule type" value="Genomic_DNA"/>
</dbReference>
<gene>
    <name evidence="6" type="primary">nudJ</name>
    <name evidence="8" type="ORF">FE810_06160</name>
</gene>
<evidence type="ECO:0000259" key="7">
    <source>
        <dbReference type="PROSITE" id="PS51462"/>
    </source>
</evidence>
<dbReference type="InterPro" id="IPR020084">
    <property type="entry name" value="NUDIX_hydrolase_CS"/>
</dbReference>
<dbReference type="AlphaFoldDB" id="A0A5R9ISZ2"/>
<feature type="domain" description="Nudix hydrolase" evidence="7">
    <location>
        <begin position="1"/>
        <end position="114"/>
    </location>
</feature>
<dbReference type="InterPro" id="IPR033713">
    <property type="entry name" value="NudJ"/>
</dbReference>
<keyword evidence="5 6" id="KW-0378">Hydrolase</keyword>
<dbReference type="Proteomes" id="UP000307790">
    <property type="component" value="Unassembled WGS sequence"/>
</dbReference>
<dbReference type="SUPFAM" id="SSF55811">
    <property type="entry name" value="Nudix"/>
    <property type="match status" value="1"/>
</dbReference>
<organism evidence="8 9">
    <name type="scientific">Thalassotalea litorea</name>
    <dbReference type="NCBI Taxonomy" id="2020715"/>
    <lineage>
        <taxon>Bacteria</taxon>
        <taxon>Pseudomonadati</taxon>
        <taxon>Pseudomonadota</taxon>
        <taxon>Gammaproteobacteria</taxon>
        <taxon>Alteromonadales</taxon>
        <taxon>Colwelliaceae</taxon>
        <taxon>Thalassotalea</taxon>
    </lineage>
</organism>
<accession>A0A5R9ISZ2</accession>
<dbReference type="PROSITE" id="PS51462">
    <property type="entry name" value="NUDIX"/>
    <property type="match status" value="1"/>
</dbReference>
<dbReference type="InterPro" id="IPR015797">
    <property type="entry name" value="NUDIX_hydrolase-like_dom_sf"/>
</dbReference>
<keyword evidence="9" id="KW-1185">Reference proteome</keyword>
<evidence type="ECO:0000256" key="1">
    <source>
        <dbReference type="ARBA" id="ARBA00001946"/>
    </source>
</evidence>
<dbReference type="GO" id="GO:0017111">
    <property type="term" value="F:ribonucleoside triphosphate phosphatase activity"/>
    <property type="evidence" value="ECO:0007669"/>
    <property type="project" value="InterPro"/>
</dbReference>
<evidence type="ECO:0000256" key="6">
    <source>
        <dbReference type="RuleBase" id="RU364043"/>
    </source>
</evidence>
<dbReference type="InterPro" id="IPR000086">
    <property type="entry name" value="NUDIX_hydrolase_dom"/>
</dbReference>
<dbReference type="PANTHER" id="PTHR43736">
    <property type="entry name" value="ADP-RIBOSE PYROPHOSPHATASE"/>
    <property type="match status" value="1"/>
</dbReference>
<evidence type="ECO:0000313" key="9">
    <source>
        <dbReference type="Proteomes" id="UP000307790"/>
    </source>
</evidence>
<keyword evidence="6" id="KW-0460">Magnesium</keyword>